<dbReference type="InterPro" id="IPR038731">
    <property type="entry name" value="RgtA/B/C-like"/>
</dbReference>
<feature type="transmembrane region" description="Helical" evidence="8">
    <location>
        <begin position="358"/>
        <end position="376"/>
    </location>
</feature>
<feature type="transmembrane region" description="Helical" evidence="8">
    <location>
        <begin position="195"/>
        <end position="215"/>
    </location>
</feature>
<keyword evidence="5 8" id="KW-0812">Transmembrane</keyword>
<evidence type="ECO:0000256" key="4">
    <source>
        <dbReference type="ARBA" id="ARBA00022679"/>
    </source>
</evidence>
<evidence type="ECO:0000256" key="8">
    <source>
        <dbReference type="SAM" id="Phobius"/>
    </source>
</evidence>
<evidence type="ECO:0000256" key="5">
    <source>
        <dbReference type="ARBA" id="ARBA00022692"/>
    </source>
</evidence>
<evidence type="ECO:0000256" key="3">
    <source>
        <dbReference type="ARBA" id="ARBA00022676"/>
    </source>
</evidence>
<keyword evidence="6 8" id="KW-1133">Transmembrane helix</keyword>
<comment type="subcellular location">
    <subcellularLocation>
        <location evidence="1">Cell membrane</location>
        <topology evidence="1">Multi-pass membrane protein</topology>
    </subcellularLocation>
</comment>
<keyword evidence="3" id="KW-0328">Glycosyltransferase</keyword>
<proteinExistence type="predicted"/>
<dbReference type="RefSeq" id="WP_176864802.1">
    <property type="nucleotide sequence ID" value="NZ_JABXWT010000004.1"/>
</dbReference>
<feature type="transmembrane region" description="Helical" evidence="8">
    <location>
        <begin position="103"/>
        <end position="120"/>
    </location>
</feature>
<dbReference type="Pfam" id="PF13231">
    <property type="entry name" value="PMT_2"/>
    <property type="match status" value="1"/>
</dbReference>
<gene>
    <name evidence="10" type="ORF">HW561_11390</name>
</gene>
<organism evidence="10 11">
    <name type="scientific">Ruegeria haliotis</name>
    <dbReference type="NCBI Taxonomy" id="2747601"/>
    <lineage>
        <taxon>Bacteria</taxon>
        <taxon>Pseudomonadati</taxon>
        <taxon>Pseudomonadota</taxon>
        <taxon>Alphaproteobacteria</taxon>
        <taxon>Rhodobacterales</taxon>
        <taxon>Roseobacteraceae</taxon>
        <taxon>Ruegeria</taxon>
    </lineage>
</organism>
<sequence>MNTVRSNQMDRADFMWCAGLAVLAVVLFVVATPWGIGIRPDSAFYLGFPFFLQGNSPGYVWAIELVSATGLDSISAATLLNMGFFSLNALIVYVLVRGSGASRLIAAIAGLLILTSPLVFELHVTVLSEGMFIFLLLVTLVLLSMYADSGALRFLLAAGLVSILVFLTRFNGAPVWVVGVLTVAFLGPQSGKTKVMHALAFVAVVILPLLLWSLIEARTGGTGLGREFGFLGNPSLEILMQGANSIWVSFFPNIVPGFVKVLATFAVIALLVAVVWHETNKCVFSGGKETNTKFATFPLIATVYIFGHFALLLLSLLIESYLPLKPSYFAPVYVLIVVIGAQYSTMLRKAGNKGWQTLLGTSLLVLGALVLTSNLARTGNLVVKYRSEGIFFAGPQWYQSPLVSEINNLDPEVFVYTNAPDVVHLLTGNGTTWIPMRFNRRTGKEHPTRPYQKTLTEMREGLAQGKAVVAFFDEVTWRFYLPTQQELTEELDLTEMVKTTDGTLLHVVAN</sequence>
<feature type="transmembrane region" description="Helical" evidence="8">
    <location>
        <begin position="150"/>
        <end position="167"/>
    </location>
</feature>
<dbReference type="PANTHER" id="PTHR33908">
    <property type="entry name" value="MANNOSYLTRANSFERASE YKCB-RELATED"/>
    <property type="match status" value="1"/>
</dbReference>
<keyword evidence="11" id="KW-1185">Reference proteome</keyword>
<evidence type="ECO:0000256" key="2">
    <source>
        <dbReference type="ARBA" id="ARBA00022475"/>
    </source>
</evidence>
<keyword evidence="2" id="KW-1003">Cell membrane</keyword>
<feature type="domain" description="Glycosyltransferase RgtA/B/C/D-like" evidence="9">
    <location>
        <begin position="56"/>
        <end position="212"/>
    </location>
</feature>
<feature type="transmembrane region" description="Helical" evidence="8">
    <location>
        <begin position="74"/>
        <end position="96"/>
    </location>
</feature>
<feature type="transmembrane region" description="Helical" evidence="8">
    <location>
        <begin position="297"/>
        <end position="322"/>
    </location>
</feature>
<comment type="caution">
    <text evidence="10">The sequence shown here is derived from an EMBL/GenBank/DDBJ whole genome shotgun (WGS) entry which is preliminary data.</text>
</comment>
<evidence type="ECO:0000313" key="11">
    <source>
        <dbReference type="Proteomes" id="UP000630805"/>
    </source>
</evidence>
<evidence type="ECO:0000313" key="10">
    <source>
        <dbReference type="EMBL" id="NVO56393.1"/>
    </source>
</evidence>
<dbReference type="PANTHER" id="PTHR33908:SF11">
    <property type="entry name" value="MEMBRANE PROTEIN"/>
    <property type="match status" value="1"/>
</dbReference>
<feature type="transmembrane region" description="Helical" evidence="8">
    <location>
        <begin position="126"/>
        <end position="143"/>
    </location>
</feature>
<name>A0ABX2PQK6_9RHOB</name>
<protein>
    <submittedName>
        <fullName evidence="10">Glycosyltransferase family 39 protein</fullName>
    </submittedName>
</protein>
<reference evidence="10 11" key="1">
    <citation type="submission" date="2020-06" db="EMBL/GenBank/DDBJ databases">
        <authorList>
            <person name="Cao W.R."/>
        </authorList>
    </citation>
    <scope>NUCLEOTIDE SEQUENCE [LARGE SCALE GENOMIC DNA]</scope>
    <source>
        <strain evidence="10 11">B1Z28</strain>
    </source>
</reference>
<accession>A0ABX2PQK6</accession>
<dbReference type="InterPro" id="IPR050297">
    <property type="entry name" value="LipidA_mod_glycosyltrf_83"/>
</dbReference>
<keyword evidence="7 8" id="KW-0472">Membrane</keyword>
<dbReference type="Proteomes" id="UP000630805">
    <property type="component" value="Unassembled WGS sequence"/>
</dbReference>
<feature type="transmembrane region" description="Helical" evidence="8">
    <location>
        <begin position="328"/>
        <end position="346"/>
    </location>
</feature>
<evidence type="ECO:0000256" key="6">
    <source>
        <dbReference type="ARBA" id="ARBA00022989"/>
    </source>
</evidence>
<evidence type="ECO:0000256" key="1">
    <source>
        <dbReference type="ARBA" id="ARBA00004651"/>
    </source>
</evidence>
<feature type="transmembrane region" description="Helical" evidence="8">
    <location>
        <begin position="254"/>
        <end position="276"/>
    </location>
</feature>
<dbReference type="EMBL" id="JABXWT010000004">
    <property type="protein sequence ID" value="NVO56393.1"/>
    <property type="molecule type" value="Genomic_DNA"/>
</dbReference>
<evidence type="ECO:0000256" key="7">
    <source>
        <dbReference type="ARBA" id="ARBA00023136"/>
    </source>
</evidence>
<keyword evidence="4" id="KW-0808">Transferase</keyword>
<evidence type="ECO:0000259" key="9">
    <source>
        <dbReference type="Pfam" id="PF13231"/>
    </source>
</evidence>
<feature type="transmembrane region" description="Helical" evidence="8">
    <location>
        <begin position="12"/>
        <end position="36"/>
    </location>
</feature>